<accession>A0A8H6HQE5</accession>
<name>A0A8H6HQE5_9AGAR</name>
<organism evidence="1 2">
    <name type="scientific">Ephemerocybe angulata</name>
    <dbReference type="NCBI Taxonomy" id="980116"/>
    <lineage>
        <taxon>Eukaryota</taxon>
        <taxon>Fungi</taxon>
        <taxon>Dikarya</taxon>
        <taxon>Basidiomycota</taxon>
        <taxon>Agaricomycotina</taxon>
        <taxon>Agaricomycetes</taxon>
        <taxon>Agaricomycetidae</taxon>
        <taxon>Agaricales</taxon>
        <taxon>Agaricineae</taxon>
        <taxon>Psathyrellaceae</taxon>
        <taxon>Ephemerocybe</taxon>
    </lineage>
</organism>
<evidence type="ECO:0000313" key="1">
    <source>
        <dbReference type="EMBL" id="KAF6750761.1"/>
    </source>
</evidence>
<sequence>MSKPRVQPLSQAYYVRESQSVNRNATTAPASSLKEVLATTLPPRQAFQKDEREALVSWRSWSTLVIGSVDGPTIPQRSTRIATFLHGVIPTCLSLRLILDQRDMGCLDKGPNGEDGTLTRLDLSVRSGGSRLTSSEPRRHEFRDAGYGAERVVINTARQRLRLHWDGRQCLVELEAIGTAQILSSVASLFFSNDVMRTLLNLFIVELGSGTGILELTPSLHLCQYVIGT</sequence>
<protein>
    <submittedName>
        <fullName evidence="1">Uncharacterized protein</fullName>
    </submittedName>
</protein>
<gene>
    <name evidence="1" type="ORF">DFP72DRAFT_851306</name>
</gene>
<comment type="caution">
    <text evidence="1">The sequence shown here is derived from an EMBL/GenBank/DDBJ whole genome shotgun (WGS) entry which is preliminary data.</text>
</comment>
<dbReference type="AlphaFoldDB" id="A0A8H6HQE5"/>
<keyword evidence="2" id="KW-1185">Reference proteome</keyword>
<proteinExistence type="predicted"/>
<evidence type="ECO:0000313" key="2">
    <source>
        <dbReference type="Proteomes" id="UP000521943"/>
    </source>
</evidence>
<reference evidence="1 2" key="1">
    <citation type="submission" date="2020-07" db="EMBL/GenBank/DDBJ databases">
        <title>Comparative genomics of pyrophilous fungi reveals a link between fire events and developmental genes.</title>
        <authorList>
            <consortium name="DOE Joint Genome Institute"/>
            <person name="Steindorff A.S."/>
            <person name="Carver A."/>
            <person name="Calhoun S."/>
            <person name="Stillman K."/>
            <person name="Liu H."/>
            <person name="Lipzen A."/>
            <person name="Pangilinan J."/>
            <person name="Labutti K."/>
            <person name="Bruns T.D."/>
            <person name="Grigoriev I.V."/>
        </authorList>
    </citation>
    <scope>NUCLEOTIDE SEQUENCE [LARGE SCALE GENOMIC DNA]</scope>
    <source>
        <strain evidence="1 2">CBS 144469</strain>
    </source>
</reference>
<dbReference type="EMBL" id="JACGCI010000054">
    <property type="protein sequence ID" value="KAF6750761.1"/>
    <property type="molecule type" value="Genomic_DNA"/>
</dbReference>
<dbReference type="Proteomes" id="UP000521943">
    <property type="component" value="Unassembled WGS sequence"/>
</dbReference>